<feature type="compositionally biased region" description="Basic and acidic residues" evidence="1">
    <location>
        <begin position="153"/>
        <end position="162"/>
    </location>
</feature>
<feature type="compositionally biased region" description="Acidic residues" evidence="1">
    <location>
        <begin position="125"/>
        <end position="139"/>
    </location>
</feature>
<evidence type="ECO:0000256" key="1">
    <source>
        <dbReference type="SAM" id="MobiDB-lite"/>
    </source>
</evidence>
<comment type="caution">
    <text evidence="3">The sequence shown here is derived from an EMBL/GenBank/DDBJ whole genome shotgun (WGS) entry which is preliminary data.</text>
</comment>
<protein>
    <recommendedName>
        <fullName evidence="2">25S rRNA (uridine-N(3))-methyltransferase BMT5-like domain-containing protein</fullName>
    </recommendedName>
</protein>
<dbReference type="EMBL" id="LCWF01000100">
    <property type="protein sequence ID" value="KKY20088.1"/>
    <property type="molecule type" value="Genomic_DNA"/>
</dbReference>
<dbReference type="OrthoDB" id="273345at2759"/>
<feature type="compositionally biased region" description="Polar residues" evidence="1">
    <location>
        <begin position="33"/>
        <end position="45"/>
    </location>
</feature>
<dbReference type="AlphaFoldDB" id="A0A0G2G8R4"/>
<reference evidence="3 4" key="2">
    <citation type="submission" date="2015-05" db="EMBL/GenBank/DDBJ databases">
        <authorList>
            <person name="Morales-Cruz A."/>
            <person name="Amrine K.C."/>
            <person name="Cantu D."/>
        </authorList>
    </citation>
    <scope>NUCLEOTIDE SEQUENCE [LARGE SCALE GENOMIC DNA]</scope>
    <source>
        <strain evidence="3">UCRPC4</strain>
    </source>
</reference>
<feature type="domain" description="25S rRNA (uridine-N(3))-methyltransferase BMT5-like" evidence="2">
    <location>
        <begin position="59"/>
        <end position="109"/>
    </location>
</feature>
<organism evidence="3 4">
    <name type="scientific">Phaeomoniella chlamydospora</name>
    <name type="common">Phaeoacremonium chlamydosporum</name>
    <dbReference type="NCBI Taxonomy" id="158046"/>
    <lineage>
        <taxon>Eukaryota</taxon>
        <taxon>Fungi</taxon>
        <taxon>Dikarya</taxon>
        <taxon>Ascomycota</taxon>
        <taxon>Pezizomycotina</taxon>
        <taxon>Eurotiomycetes</taxon>
        <taxon>Chaetothyriomycetidae</taxon>
        <taxon>Phaeomoniellales</taxon>
        <taxon>Phaeomoniellaceae</taxon>
        <taxon>Phaeomoniella</taxon>
    </lineage>
</organism>
<dbReference type="InterPro" id="IPR019446">
    <property type="entry name" value="BMT5-like"/>
</dbReference>
<feature type="region of interest" description="Disordered" evidence="1">
    <location>
        <begin position="232"/>
        <end position="261"/>
    </location>
</feature>
<feature type="domain" description="25S rRNA (uridine-N(3))-methyltransferase BMT5-like" evidence="2">
    <location>
        <begin position="167"/>
        <end position="319"/>
    </location>
</feature>
<feature type="region of interest" description="Disordered" evidence="1">
    <location>
        <begin position="323"/>
        <end position="381"/>
    </location>
</feature>
<reference evidence="3 4" key="1">
    <citation type="submission" date="2015-05" db="EMBL/GenBank/DDBJ databases">
        <title>Distinctive expansion of gene families associated with plant cell wall degradation and secondary metabolism in the genomes of grapevine trunk pathogens.</title>
        <authorList>
            <person name="Lawrence D.P."/>
            <person name="Travadon R."/>
            <person name="Rolshausen P.E."/>
            <person name="Baumgartner K."/>
        </authorList>
    </citation>
    <scope>NUCLEOTIDE SEQUENCE [LARGE SCALE GENOMIC DNA]</scope>
    <source>
        <strain evidence="3">UCRPC4</strain>
    </source>
</reference>
<name>A0A0G2G8R4_PHACM</name>
<keyword evidence="4" id="KW-1185">Reference proteome</keyword>
<gene>
    <name evidence="3" type="ORF">UCRPC4_g04220</name>
</gene>
<accession>A0A0G2G8R4</accession>
<feature type="compositionally biased region" description="Basic and acidic residues" evidence="1">
    <location>
        <begin position="325"/>
        <end position="346"/>
    </location>
</feature>
<evidence type="ECO:0000313" key="4">
    <source>
        <dbReference type="Proteomes" id="UP000053317"/>
    </source>
</evidence>
<dbReference type="GO" id="GO:0005737">
    <property type="term" value="C:cytoplasm"/>
    <property type="evidence" value="ECO:0007669"/>
    <property type="project" value="TreeGrafter"/>
</dbReference>
<evidence type="ECO:0000259" key="2">
    <source>
        <dbReference type="Pfam" id="PF10354"/>
    </source>
</evidence>
<evidence type="ECO:0000313" key="3">
    <source>
        <dbReference type="EMBL" id="KKY20088.1"/>
    </source>
</evidence>
<dbReference type="Pfam" id="PF10354">
    <property type="entry name" value="BMT5-like"/>
    <property type="match status" value="2"/>
</dbReference>
<feature type="region of interest" description="Disordered" evidence="1">
    <location>
        <begin position="120"/>
        <end position="162"/>
    </location>
</feature>
<dbReference type="GO" id="GO:0070042">
    <property type="term" value="F:rRNA (uridine-N3-)-methyltransferase activity"/>
    <property type="evidence" value="ECO:0007669"/>
    <property type="project" value="InterPro"/>
</dbReference>
<dbReference type="Proteomes" id="UP000053317">
    <property type="component" value="Unassembled WGS sequence"/>
</dbReference>
<feature type="region of interest" description="Disordered" evidence="1">
    <location>
        <begin position="1"/>
        <end position="50"/>
    </location>
</feature>
<feature type="compositionally biased region" description="Acidic residues" evidence="1">
    <location>
        <begin position="251"/>
        <end position="261"/>
    </location>
</feature>
<dbReference type="PANTHER" id="PTHR11538">
    <property type="entry name" value="PHENYLALANYL-TRNA SYNTHETASE"/>
    <property type="match status" value="1"/>
</dbReference>
<dbReference type="GO" id="GO:0070475">
    <property type="term" value="P:rRNA base methylation"/>
    <property type="evidence" value="ECO:0007669"/>
    <property type="project" value="InterPro"/>
</dbReference>
<proteinExistence type="predicted"/>
<dbReference type="PANTHER" id="PTHR11538:SF26">
    <property type="entry name" value="FERREDOXIN-FOLD ANTICODON-BINDING DOMAIN-CONTAINING PROTEIN 1"/>
    <property type="match status" value="1"/>
</dbReference>
<sequence>MGRGSKRQHAGKDASKVKGNKRLKPVPIGGKSKLSSTRSPKSTQAPKAKIPFRPRDNILLLGEGDFSFASSLLKAHRCRKITATSYDDYDTLVSKYPGITRTLDLLNARHSAGGPAGCTLRDGYLSEDNDEGTPDEDEWNGFSSEASDDADDPRETGHVAKSVDTKSTVLLAHAIDARKAGSSKELRSRGPFDKIVFNFPHAGGVTKDVNRQVRLNQELLVGFFKSCKGLLSRPGCPSQQLRRQGDNERYDTEDEDEDGDCDDYNINSPPERGQIILSVFEGEPYSLWNVRDLARHSGYKVIESFRFPWEAYPSYKHARTVGDIQGRERDDGKRSGAWRGEEREARMYVFETNDEEGQGRGNGPSTGRSKANVRPESDDSD</sequence>